<keyword evidence="13" id="KW-0675">Receptor</keyword>
<evidence type="ECO:0000259" key="11">
    <source>
        <dbReference type="Pfam" id="PF00593"/>
    </source>
</evidence>
<evidence type="ECO:0000256" key="2">
    <source>
        <dbReference type="ARBA" id="ARBA00022448"/>
    </source>
</evidence>
<dbReference type="Proteomes" id="UP001597400">
    <property type="component" value="Unassembled WGS sequence"/>
</dbReference>
<evidence type="ECO:0000256" key="6">
    <source>
        <dbReference type="ARBA" id="ARBA00023136"/>
    </source>
</evidence>
<gene>
    <name evidence="13" type="ORF">ACFSGX_05945</name>
</gene>
<sequence length="855" mass="90850">MTHFTCISRIALASALAVVGQSAASAQELAMLEVPAADMQPTEDDGIIVTGTRVAGMTAAESAAPIKVLGAEMLEHVGQPNLNQVLTQLVPSFTAQAFGGDTANLTLSARLRGLSPNHTLVLINGKRRHGTSNLAVLGGPYQGAATADLDLISPSSIKRIEVLEDGAAAQYGSDAIAGVINIILKDDAEGASGYATAGEHYNTGGRTYAGTVNLGTKLGEDGFLNVTVFHRFHDFTQVGGLDRNVTDTDGNLRTTLTAAQRALYANIPGFPYVNRINGDARSHLTNAQYNMQYDLGPAQFYSFGTYSRRIASAYENLRRPDRIIRSAVLGTAGVLGAPGTTIFDPDGDNPPNGFSPREKIRENDYAVTAGLRTELAGFRTDLSATYGEDKNQIYTIDTANASLYIDTGVTPTQFYDGFFRASELTYNADFSRGFDVGMAAPLNIAFGYEHRRNRYQIGAGDPTSYYKEGAQSFPGFRPSDAATNSRNNEAVYLDVAASPVEGLKLDAAARYEHYSDFGGTTNYKGTARYDFSDMFALRGTVATGFRAPTLAESYYSATNVSPTAAIVQLPANSAAAKILGFDNLQPEKSTNFSVGTVIRPMSRLTVTIDAYQVRIRDRILGTGTLYSAGGSRNFPLVRDAVVANGNVLDPTVTQTGISVFANGATTRTRGVDIVASYMTDLGDAGRINWTLAGNYNKTKAIRIDSGPVLTDTTGTSAAVPLFNASTIANLESASPLVKVVGSAFYTVGPFSATLRETVYGKSSSLASPDGGTFYKQTIGTAAITDIELNYKITKAIELSAGANNLFDKRPGTVALVPGTTNFTLVNGGNVLDAPLTFSPYGINGGYYYARINFAF</sequence>
<evidence type="ECO:0000256" key="5">
    <source>
        <dbReference type="ARBA" id="ARBA00023077"/>
    </source>
</evidence>
<dbReference type="InterPro" id="IPR037066">
    <property type="entry name" value="Plug_dom_sf"/>
</dbReference>
<dbReference type="PANTHER" id="PTHR47234:SF3">
    <property type="entry name" value="SECRETIN_TONB SHORT N-TERMINAL DOMAIN-CONTAINING PROTEIN"/>
    <property type="match status" value="1"/>
</dbReference>
<keyword evidence="3 8" id="KW-1134">Transmembrane beta strand</keyword>
<name>A0ABW4TX10_9SPHN</name>
<comment type="subcellular location">
    <subcellularLocation>
        <location evidence="1 8">Cell outer membrane</location>
        <topology evidence="1 8">Multi-pass membrane protein</topology>
    </subcellularLocation>
</comment>
<accession>A0ABW4TX10</accession>
<dbReference type="InterPro" id="IPR039426">
    <property type="entry name" value="TonB-dep_rcpt-like"/>
</dbReference>
<dbReference type="InterPro" id="IPR036942">
    <property type="entry name" value="Beta-barrel_TonB_sf"/>
</dbReference>
<evidence type="ECO:0000256" key="4">
    <source>
        <dbReference type="ARBA" id="ARBA00022692"/>
    </source>
</evidence>
<dbReference type="InterPro" id="IPR012910">
    <property type="entry name" value="Plug_dom"/>
</dbReference>
<evidence type="ECO:0000256" key="10">
    <source>
        <dbReference type="SAM" id="SignalP"/>
    </source>
</evidence>
<keyword evidence="7 8" id="KW-0998">Cell outer membrane</keyword>
<dbReference type="InterPro" id="IPR000531">
    <property type="entry name" value="Beta-barrel_TonB"/>
</dbReference>
<comment type="similarity">
    <text evidence="8 9">Belongs to the TonB-dependent receptor family.</text>
</comment>
<keyword evidence="5 9" id="KW-0798">TonB box</keyword>
<feature type="chain" id="PRO_5045064626" evidence="10">
    <location>
        <begin position="27"/>
        <end position="855"/>
    </location>
</feature>
<dbReference type="RefSeq" id="WP_380928303.1">
    <property type="nucleotide sequence ID" value="NZ_JBHUGS010000002.1"/>
</dbReference>
<dbReference type="Pfam" id="PF00593">
    <property type="entry name" value="TonB_dep_Rec_b-barrel"/>
    <property type="match status" value="1"/>
</dbReference>
<dbReference type="CDD" id="cd01347">
    <property type="entry name" value="ligand_gated_channel"/>
    <property type="match status" value="1"/>
</dbReference>
<reference evidence="14" key="1">
    <citation type="journal article" date="2019" name="Int. J. Syst. Evol. Microbiol.">
        <title>The Global Catalogue of Microorganisms (GCM) 10K type strain sequencing project: providing services to taxonomists for standard genome sequencing and annotation.</title>
        <authorList>
            <consortium name="The Broad Institute Genomics Platform"/>
            <consortium name="The Broad Institute Genome Sequencing Center for Infectious Disease"/>
            <person name="Wu L."/>
            <person name="Ma J."/>
        </authorList>
    </citation>
    <scope>NUCLEOTIDE SEQUENCE [LARGE SCALE GENOMIC DNA]</scope>
    <source>
        <strain evidence="14">CGMCC 1.12702</strain>
    </source>
</reference>
<evidence type="ECO:0000313" key="14">
    <source>
        <dbReference type="Proteomes" id="UP001597400"/>
    </source>
</evidence>
<evidence type="ECO:0000256" key="1">
    <source>
        <dbReference type="ARBA" id="ARBA00004571"/>
    </source>
</evidence>
<keyword evidence="2 8" id="KW-0813">Transport</keyword>
<dbReference type="Gene3D" id="2.40.170.20">
    <property type="entry name" value="TonB-dependent receptor, beta-barrel domain"/>
    <property type="match status" value="1"/>
</dbReference>
<dbReference type="PROSITE" id="PS52016">
    <property type="entry name" value="TONB_DEPENDENT_REC_3"/>
    <property type="match status" value="1"/>
</dbReference>
<evidence type="ECO:0000259" key="12">
    <source>
        <dbReference type="Pfam" id="PF07715"/>
    </source>
</evidence>
<dbReference type="PANTHER" id="PTHR47234">
    <property type="match status" value="1"/>
</dbReference>
<keyword evidence="6 8" id="KW-0472">Membrane</keyword>
<dbReference type="EMBL" id="JBHUGS010000002">
    <property type="protein sequence ID" value="MFD1950304.1"/>
    <property type="molecule type" value="Genomic_DNA"/>
</dbReference>
<comment type="caution">
    <text evidence="13">The sequence shown here is derived from an EMBL/GenBank/DDBJ whole genome shotgun (WGS) entry which is preliminary data.</text>
</comment>
<feature type="domain" description="TonB-dependent receptor plug" evidence="12">
    <location>
        <begin position="60"/>
        <end position="179"/>
    </location>
</feature>
<evidence type="ECO:0000313" key="13">
    <source>
        <dbReference type="EMBL" id="MFD1950304.1"/>
    </source>
</evidence>
<dbReference type="Gene3D" id="2.170.130.10">
    <property type="entry name" value="TonB-dependent receptor, plug domain"/>
    <property type="match status" value="1"/>
</dbReference>
<proteinExistence type="inferred from homology"/>
<keyword evidence="4 8" id="KW-0812">Transmembrane</keyword>
<keyword evidence="10" id="KW-0732">Signal</keyword>
<dbReference type="Pfam" id="PF07715">
    <property type="entry name" value="Plug"/>
    <property type="match status" value="1"/>
</dbReference>
<keyword evidence="14" id="KW-1185">Reference proteome</keyword>
<dbReference type="SUPFAM" id="SSF56935">
    <property type="entry name" value="Porins"/>
    <property type="match status" value="1"/>
</dbReference>
<feature type="domain" description="TonB-dependent receptor-like beta-barrel" evidence="11">
    <location>
        <begin position="345"/>
        <end position="805"/>
    </location>
</feature>
<protein>
    <submittedName>
        <fullName evidence="13">TonB-dependent receptor plug domain-containing protein</fullName>
    </submittedName>
</protein>
<feature type="signal peptide" evidence="10">
    <location>
        <begin position="1"/>
        <end position="26"/>
    </location>
</feature>
<evidence type="ECO:0000256" key="3">
    <source>
        <dbReference type="ARBA" id="ARBA00022452"/>
    </source>
</evidence>
<organism evidence="13 14">
    <name type="scientific">Sphingomonas arantia</name>
    <dbReference type="NCBI Taxonomy" id="1460676"/>
    <lineage>
        <taxon>Bacteria</taxon>
        <taxon>Pseudomonadati</taxon>
        <taxon>Pseudomonadota</taxon>
        <taxon>Alphaproteobacteria</taxon>
        <taxon>Sphingomonadales</taxon>
        <taxon>Sphingomonadaceae</taxon>
        <taxon>Sphingomonas</taxon>
    </lineage>
</organism>
<evidence type="ECO:0000256" key="7">
    <source>
        <dbReference type="ARBA" id="ARBA00023237"/>
    </source>
</evidence>
<evidence type="ECO:0000256" key="9">
    <source>
        <dbReference type="RuleBase" id="RU003357"/>
    </source>
</evidence>
<evidence type="ECO:0000256" key="8">
    <source>
        <dbReference type="PROSITE-ProRule" id="PRU01360"/>
    </source>
</evidence>